<protein>
    <submittedName>
        <fullName evidence="12">Integrase</fullName>
    </submittedName>
</protein>
<evidence type="ECO:0000256" key="8">
    <source>
        <dbReference type="ARBA" id="ARBA00023306"/>
    </source>
</evidence>
<accession>A0A3D9B6G0</accession>
<dbReference type="GO" id="GO:0006310">
    <property type="term" value="P:DNA recombination"/>
    <property type="evidence" value="ECO:0007669"/>
    <property type="project" value="UniProtKB-KW"/>
</dbReference>
<dbReference type="InterPro" id="IPR002104">
    <property type="entry name" value="Integrase_catalytic"/>
</dbReference>
<evidence type="ECO:0000256" key="7">
    <source>
        <dbReference type="ARBA" id="ARBA00023172"/>
    </source>
</evidence>
<keyword evidence="8" id="KW-0131">Cell cycle</keyword>
<name>A0A3D9B6G0_9FLAO</name>
<dbReference type="SUPFAM" id="SSF56349">
    <property type="entry name" value="DNA breaking-rejoining enzymes"/>
    <property type="match status" value="1"/>
</dbReference>
<dbReference type="InterPro" id="IPR010998">
    <property type="entry name" value="Integrase_recombinase_N"/>
</dbReference>
<dbReference type="Pfam" id="PF00589">
    <property type="entry name" value="Phage_integrase"/>
    <property type="match status" value="1"/>
</dbReference>
<dbReference type="GO" id="GO:0003677">
    <property type="term" value="F:DNA binding"/>
    <property type="evidence" value="ECO:0007669"/>
    <property type="project" value="UniProtKB-UniRule"/>
</dbReference>
<comment type="subcellular location">
    <subcellularLocation>
        <location evidence="1">Cytoplasm</location>
    </subcellularLocation>
</comment>
<dbReference type="InterPro" id="IPR050090">
    <property type="entry name" value="Tyrosine_recombinase_XerCD"/>
</dbReference>
<dbReference type="InterPro" id="IPR044068">
    <property type="entry name" value="CB"/>
</dbReference>
<evidence type="ECO:0000259" key="11">
    <source>
        <dbReference type="PROSITE" id="PS51900"/>
    </source>
</evidence>
<dbReference type="PANTHER" id="PTHR30349:SF77">
    <property type="entry name" value="TYROSINE RECOMBINASE XERC"/>
    <property type="match status" value="1"/>
</dbReference>
<feature type="domain" description="Tyr recombinase" evidence="10">
    <location>
        <begin position="153"/>
        <end position="326"/>
    </location>
</feature>
<dbReference type="GO" id="GO:0015074">
    <property type="term" value="P:DNA integration"/>
    <property type="evidence" value="ECO:0007669"/>
    <property type="project" value="UniProtKB-KW"/>
</dbReference>
<evidence type="ECO:0000256" key="3">
    <source>
        <dbReference type="ARBA" id="ARBA00022618"/>
    </source>
</evidence>
<proteinExistence type="predicted"/>
<organism evidence="12 13">
    <name type="scientific">Chryseobacterium piscium</name>
    <dbReference type="NCBI Taxonomy" id="333702"/>
    <lineage>
        <taxon>Bacteria</taxon>
        <taxon>Pseudomonadati</taxon>
        <taxon>Bacteroidota</taxon>
        <taxon>Flavobacteriia</taxon>
        <taxon>Flavobacteriales</taxon>
        <taxon>Weeksellaceae</taxon>
        <taxon>Chryseobacterium group</taxon>
        <taxon>Chryseobacterium</taxon>
    </lineage>
</organism>
<dbReference type="InterPro" id="IPR011010">
    <property type="entry name" value="DNA_brk_join_enz"/>
</dbReference>
<dbReference type="GO" id="GO:0005737">
    <property type="term" value="C:cytoplasm"/>
    <property type="evidence" value="ECO:0007669"/>
    <property type="project" value="UniProtKB-SubCell"/>
</dbReference>
<dbReference type="Pfam" id="PF13495">
    <property type="entry name" value="Phage_int_SAM_4"/>
    <property type="match status" value="1"/>
</dbReference>
<keyword evidence="6 9" id="KW-0238">DNA-binding</keyword>
<dbReference type="Gene3D" id="1.10.443.10">
    <property type="entry name" value="Intergrase catalytic core"/>
    <property type="match status" value="1"/>
</dbReference>
<dbReference type="EMBL" id="QNVS01000110">
    <property type="protein sequence ID" value="REC49193.1"/>
    <property type="molecule type" value="Genomic_DNA"/>
</dbReference>
<dbReference type="InterPro" id="IPR004107">
    <property type="entry name" value="Integrase_SAM-like_N"/>
</dbReference>
<dbReference type="AlphaFoldDB" id="A0A3D9B6G0"/>
<reference evidence="12 13" key="1">
    <citation type="journal article" date="2006" name="Int. J. Syst. Evol. Microbiol.">
        <title>Chryseobacterium piscium sp. nov., isolated from fish of the South Atlantic Ocean off South Africa.</title>
        <authorList>
            <person name="de Beer H."/>
            <person name="Hugo C.J."/>
            <person name="Jooste P.J."/>
            <person name="Vancanneyt M."/>
            <person name="Coenye T."/>
            <person name="Vandamme P."/>
        </authorList>
    </citation>
    <scope>NUCLEOTIDE SEQUENCE [LARGE SCALE GENOMIC DNA]</scope>
    <source>
        <strain evidence="12 13">CCUG 51923</strain>
    </source>
</reference>
<evidence type="ECO:0000256" key="5">
    <source>
        <dbReference type="ARBA" id="ARBA00022908"/>
    </source>
</evidence>
<dbReference type="PROSITE" id="PS51898">
    <property type="entry name" value="TYR_RECOMBINASE"/>
    <property type="match status" value="1"/>
</dbReference>
<keyword evidence="4" id="KW-0159">Chromosome partition</keyword>
<dbReference type="NCBIfam" id="NF040815">
    <property type="entry name" value="recomb_XerA_Arch"/>
    <property type="match status" value="1"/>
</dbReference>
<dbReference type="CDD" id="cd00397">
    <property type="entry name" value="DNA_BRE_C"/>
    <property type="match status" value="1"/>
</dbReference>
<evidence type="ECO:0000256" key="1">
    <source>
        <dbReference type="ARBA" id="ARBA00004496"/>
    </source>
</evidence>
<dbReference type="Gene3D" id="1.10.150.130">
    <property type="match status" value="1"/>
</dbReference>
<dbReference type="Proteomes" id="UP000256512">
    <property type="component" value="Unassembled WGS sequence"/>
</dbReference>
<evidence type="ECO:0000256" key="4">
    <source>
        <dbReference type="ARBA" id="ARBA00022829"/>
    </source>
</evidence>
<dbReference type="InterPro" id="IPR013762">
    <property type="entry name" value="Integrase-like_cat_sf"/>
</dbReference>
<gene>
    <name evidence="12" type="ORF">DRF62_19615</name>
</gene>
<dbReference type="RefSeq" id="WP_115951797.1">
    <property type="nucleotide sequence ID" value="NZ_QNVS01000110.1"/>
</dbReference>
<dbReference type="GO" id="GO:0051301">
    <property type="term" value="P:cell division"/>
    <property type="evidence" value="ECO:0007669"/>
    <property type="project" value="UniProtKB-KW"/>
</dbReference>
<evidence type="ECO:0000313" key="12">
    <source>
        <dbReference type="EMBL" id="REC49193.1"/>
    </source>
</evidence>
<keyword evidence="5" id="KW-0229">DNA integration</keyword>
<keyword evidence="13" id="KW-1185">Reference proteome</keyword>
<evidence type="ECO:0000259" key="10">
    <source>
        <dbReference type="PROSITE" id="PS51898"/>
    </source>
</evidence>
<dbReference type="GO" id="GO:0007059">
    <property type="term" value="P:chromosome segregation"/>
    <property type="evidence" value="ECO:0007669"/>
    <property type="project" value="UniProtKB-KW"/>
</dbReference>
<dbReference type="PANTHER" id="PTHR30349">
    <property type="entry name" value="PHAGE INTEGRASE-RELATED"/>
    <property type="match status" value="1"/>
</dbReference>
<evidence type="ECO:0000256" key="9">
    <source>
        <dbReference type="PROSITE-ProRule" id="PRU01248"/>
    </source>
</evidence>
<keyword evidence="2" id="KW-0963">Cytoplasm</keyword>
<comment type="caution">
    <text evidence="12">The sequence shown here is derived from an EMBL/GenBank/DDBJ whole genome shotgun (WGS) entry which is preliminary data.</text>
</comment>
<keyword evidence="7" id="KW-0233">DNA recombination</keyword>
<evidence type="ECO:0000313" key="13">
    <source>
        <dbReference type="Proteomes" id="UP000256512"/>
    </source>
</evidence>
<evidence type="ECO:0000256" key="2">
    <source>
        <dbReference type="ARBA" id="ARBA00022490"/>
    </source>
</evidence>
<feature type="domain" description="Core-binding (CB)" evidence="11">
    <location>
        <begin position="50"/>
        <end position="132"/>
    </location>
</feature>
<evidence type="ECO:0000256" key="6">
    <source>
        <dbReference type="ARBA" id="ARBA00023125"/>
    </source>
</evidence>
<dbReference type="PROSITE" id="PS51900">
    <property type="entry name" value="CB"/>
    <property type="match status" value="1"/>
</dbReference>
<sequence>MKELVKQEIMNAMNAVLNFQQMTMLEKVIHQSFHNVEITMQNKENQNFTDNNQSILSLFISSKKVEGCSEKSLKYYFSTIDTLLLKLKKKITDISTNDLRFYLANYQEVKKSSKVTIDNIRRIFSSFFSWLEDEDYILKSPVRRIHKIKTPRIIKEILSDEEIEVLRDNCKQIRDLTLIEILISTGIRVGELVKINRKDINFHERSCIVTGKGNKEREVYFDARSKIHLIQYLKSRTDDNEALFVSLSKPHQRLSIGGVENILRKLGIKTQINKVHPHKFRRTLATMAIDKGMPIEQVQKLLGHVKIDTTLHYAMVNQSNVKIAHRKFIS</sequence>
<keyword evidence="3" id="KW-0132">Cell division</keyword>